<dbReference type="Proteomes" id="UP000499080">
    <property type="component" value="Unassembled WGS sequence"/>
</dbReference>
<accession>A0A4Y2BJM2</accession>
<keyword evidence="2" id="KW-1185">Reference proteome</keyword>
<evidence type="ECO:0000313" key="2">
    <source>
        <dbReference type="Proteomes" id="UP000499080"/>
    </source>
</evidence>
<evidence type="ECO:0000313" key="1">
    <source>
        <dbReference type="EMBL" id="GBL92248.1"/>
    </source>
</evidence>
<reference evidence="1 2" key="1">
    <citation type="journal article" date="2019" name="Sci. Rep.">
        <title>Orb-weaving spider Araneus ventricosus genome elucidates the spidroin gene catalogue.</title>
        <authorList>
            <person name="Kono N."/>
            <person name="Nakamura H."/>
            <person name="Ohtoshi R."/>
            <person name="Moran D.A.P."/>
            <person name="Shinohara A."/>
            <person name="Yoshida Y."/>
            <person name="Fujiwara M."/>
            <person name="Mori M."/>
            <person name="Tomita M."/>
            <person name="Arakawa K."/>
        </authorList>
    </citation>
    <scope>NUCLEOTIDE SEQUENCE [LARGE SCALE GENOMIC DNA]</scope>
</reference>
<sequence length="100" mass="11445">MESEMTTFFAIWDSARWEEDLVVPQPLQLVDTLYSTLGDNRRYGDKSQRAKKACLKGFENLVVGKDCDKTSHPSESGIELEFLELEGERNNHTTGRGYTR</sequence>
<comment type="caution">
    <text evidence="1">The sequence shown here is derived from an EMBL/GenBank/DDBJ whole genome shotgun (WGS) entry which is preliminary data.</text>
</comment>
<name>A0A4Y2BJM2_ARAVE</name>
<dbReference type="EMBL" id="BGPR01000085">
    <property type="protein sequence ID" value="GBL92248.1"/>
    <property type="molecule type" value="Genomic_DNA"/>
</dbReference>
<proteinExistence type="predicted"/>
<protein>
    <submittedName>
        <fullName evidence="1">Uncharacterized protein</fullName>
    </submittedName>
</protein>
<gene>
    <name evidence="1" type="ORF">AVEN_35805_1</name>
</gene>
<organism evidence="1 2">
    <name type="scientific">Araneus ventricosus</name>
    <name type="common">Orbweaver spider</name>
    <name type="synonym">Epeira ventricosa</name>
    <dbReference type="NCBI Taxonomy" id="182803"/>
    <lineage>
        <taxon>Eukaryota</taxon>
        <taxon>Metazoa</taxon>
        <taxon>Ecdysozoa</taxon>
        <taxon>Arthropoda</taxon>
        <taxon>Chelicerata</taxon>
        <taxon>Arachnida</taxon>
        <taxon>Araneae</taxon>
        <taxon>Araneomorphae</taxon>
        <taxon>Entelegynae</taxon>
        <taxon>Araneoidea</taxon>
        <taxon>Araneidae</taxon>
        <taxon>Araneus</taxon>
    </lineage>
</organism>
<dbReference type="AlphaFoldDB" id="A0A4Y2BJM2"/>